<dbReference type="GeneID" id="92930834"/>
<feature type="compositionally biased region" description="Polar residues" evidence="1">
    <location>
        <begin position="293"/>
        <end position="303"/>
    </location>
</feature>
<reference evidence="3 4" key="1">
    <citation type="journal article" date="2009" name="J. Bacteriol.">
        <title>Draft genome sequence of the extremely acidophilic bacterium Acidithiobacillus caldus ATCC 51756 reveals metabolic versatility in the genus Acidithiobacillus.</title>
        <authorList>
            <person name="Valdes J."/>
            <person name="Quatrini R."/>
            <person name="Hallberg K."/>
            <person name="Dopson M."/>
            <person name="Valenzuela P.D."/>
            <person name="Holmes D.S."/>
        </authorList>
    </citation>
    <scope>NUCLEOTIDE SEQUENCE [LARGE SCALE GENOMIC DNA]</scope>
    <source>
        <strain evidence="4">ATCC 51756 / DSM 8584 / KU</strain>
    </source>
</reference>
<dbReference type="PANTHER" id="PTHR35458:SF8">
    <property type="entry name" value="SLR0650 PROTEIN"/>
    <property type="match status" value="1"/>
</dbReference>
<dbReference type="CDD" id="cd10911">
    <property type="entry name" value="PIN_LabA"/>
    <property type="match status" value="1"/>
</dbReference>
<feature type="region of interest" description="Disordered" evidence="1">
    <location>
        <begin position="281"/>
        <end position="336"/>
    </location>
</feature>
<sequence>MGAASRQGIGVYVDAENIRYNGGYAMRYDVLRRFAGRGDDARLLRLNTYMAIDEERLRRDPDYRDGIRGYQQAVRDLGWKIIEKPVRWFTDEEGNRLSKANADLDLAVDVMLQSERLDQVLLVTGDGDFLQVVRALQNRGCRVEVLAFRNVSRDLQHEADAFYSGFLIPGLLPVRGDTRVAWGEFGSRIRGICTRWEEERGFGFVRFLRQISDRLWVTDTRQEESPYASAFLHISDLPRDLDVSDLPSRDIVLEFDLEPSEMERGGFVAKRCSVPYRYDGRPLPTGQAGRNAAETTTLQQTASEPVGEAATGTSSGVAHGEVSGPAEAVLDAGAED</sequence>
<dbReference type="Pfam" id="PF01936">
    <property type="entry name" value="NYN"/>
    <property type="match status" value="1"/>
</dbReference>
<dbReference type="RefSeq" id="WP_004871035.1">
    <property type="nucleotide sequence ID" value="NZ_CP005986.1"/>
</dbReference>
<dbReference type="Gene3D" id="3.40.50.1010">
    <property type="entry name" value="5'-nuclease"/>
    <property type="match status" value="1"/>
</dbReference>
<dbReference type="EMBL" id="CP005986">
    <property type="protein sequence ID" value="AIA54677.1"/>
    <property type="molecule type" value="Genomic_DNA"/>
</dbReference>
<protein>
    <recommendedName>
        <fullName evidence="2">NYN domain-containing protein</fullName>
    </recommendedName>
</protein>
<dbReference type="eggNOG" id="COG1432">
    <property type="taxonomic scope" value="Bacteria"/>
</dbReference>
<dbReference type="PANTHER" id="PTHR35458">
    <property type="entry name" value="SLR0755 PROTEIN"/>
    <property type="match status" value="1"/>
</dbReference>
<dbReference type="Proteomes" id="UP000005522">
    <property type="component" value="Chromosome"/>
</dbReference>
<dbReference type="GO" id="GO:0004540">
    <property type="term" value="F:RNA nuclease activity"/>
    <property type="evidence" value="ECO:0007669"/>
    <property type="project" value="InterPro"/>
</dbReference>
<proteinExistence type="predicted"/>
<gene>
    <name evidence="3" type="ORF">Acaty_c0800</name>
</gene>
<evidence type="ECO:0000259" key="2">
    <source>
        <dbReference type="Pfam" id="PF01936"/>
    </source>
</evidence>
<evidence type="ECO:0000313" key="4">
    <source>
        <dbReference type="Proteomes" id="UP000005522"/>
    </source>
</evidence>
<dbReference type="AlphaFoldDB" id="A0A059ZXN1"/>
<accession>A0A059ZXN1</accession>
<dbReference type="KEGG" id="acz:Acaty_c0800"/>
<feature type="domain" description="NYN" evidence="2">
    <location>
        <begin position="9"/>
        <end position="164"/>
    </location>
</feature>
<evidence type="ECO:0000256" key="1">
    <source>
        <dbReference type="SAM" id="MobiDB-lite"/>
    </source>
</evidence>
<name>A0A059ZXN1_ACICK</name>
<evidence type="ECO:0000313" key="3">
    <source>
        <dbReference type="EMBL" id="AIA54677.1"/>
    </source>
</evidence>
<dbReference type="InterPro" id="IPR047140">
    <property type="entry name" value="LabA"/>
</dbReference>
<organism evidence="3 4">
    <name type="scientific">Acidithiobacillus caldus (strain ATCC 51756 / DSM 8584 / KU)</name>
    <dbReference type="NCBI Taxonomy" id="637389"/>
    <lineage>
        <taxon>Bacteria</taxon>
        <taxon>Pseudomonadati</taxon>
        <taxon>Pseudomonadota</taxon>
        <taxon>Acidithiobacillia</taxon>
        <taxon>Acidithiobacillales</taxon>
        <taxon>Acidithiobacillaceae</taxon>
        <taxon>Acidithiobacillus</taxon>
    </lineage>
</organism>
<dbReference type="HOGENOM" id="CLU_065313_0_0_6"/>
<dbReference type="InterPro" id="IPR021139">
    <property type="entry name" value="NYN"/>
</dbReference>